<evidence type="ECO:0000313" key="2">
    <source>
        <dbReference type="EMBL" id="EPQ28981.1"/>
    </source>
</evidence>
<proteinExistence type="predicted"/>
<dbReference type="Proteomes" id="UP000053664">
    <property type="component" value="Unassembled WGS sequence"/>
</dbReference>
<dbReference type="RefSeq" id="XP_007878979.1">
    <property type="nucleotide sequence ID" value="XM_007880788.1"/>
</dbReference>
<protein>
    <submittedName>
        <fullName evidence="2">Uncharacterized protein</fullName>
    </submittedName>
</protein>
<dbReference type="GeneID" id="19317381"/>
<name>A0A061HEF3_9BASI</name>
<dbReference type="HOGENOM" id="CLU_1982533_0_0_1"/>
<accession>A0A061HEF3</accession>
<feature type="compositionally biased region" description="Low complexity" evidence="1">
    <location>
        <begin position="90"/>
        <end position="126"/>
    </location>
</feature>
<sequence>MAHRPAAVSRARDPSGAQAGWLGQAGRQAGLAPGRFTAWPSHDDGRPGGRVWCARPALGIKGRRRVLRWPLVSSSIATSLARPSLPPAADPAAAAEVSTPQPTAAAAAAKNTATTATTSRPQPTPH</sequence>
<evidence type="ECO:0000313" key="3">
    <source>
        <dbReference type="Proteomes" id="UP000053664"/>
    </source>
</evidence>
<dbReference type="AlphaFoldDB" id="A0A061HEF3"/>
<reference evidence="2 3" key="1">
    <citation type="journal article" date="2013" name="Plant Cell">
        <title>The transition from a phytopathogenic smut ancestor to an anamorphic biocontrol agent deciphered by comparative whole-genome analysis.</title>
        <authorList>
            <person name="Lefebvre F."/>
            <person name="Joly D.L."/>
            <person name="Labbe C."/>
            <person name="Teichmann B."/>
            <person name="Linning R."/>
            <person name="Belzile F."/>
            <person name="Bakkeren G."/>
            <person name="Belanger R.R."/>
        </authorList>
    </citation>
    <scope>NUCLEOTIDE SEQUENCE [LARGE SCALE GENOMIC DNA]</scope>
    <source>
        <strain evidence="2 3">PF-1</strain>
    </source>
</reference>
<dbReference type="KEGG" id="pfp:PFL1_03271"/>
<feature type="region of interest" description="Disordered" evidence="1">
    <location>
        <begin position="1"/>
        <end position="49"/>
    </location>
</feature>
<dbReference type="EMBL" id="KE361632">
    <property type="protein sequence ID" value="EPQ28981.1"/>
    <property type="molecule type" value="Genomic_DNA"/>
</dbReference>
<organism evidence="2 3">
    <name type="scientific">Pseudozyma flocculosa PF-1</name>
    <dbReference type="NCBI Taxonomy" id="1277687"/>
    <lineage>
        <taxon>Eukaryota</taxon>
        <taxon>Fungi</taxon>
        <taxon>Dikarya</taxon>
        <taxon>Basidiomycota</taxon>
        <taxon>Ustilaginomycotina</taxon>
        <taxon>Ustilaginomycetes</taxon>
        <taxon>Ustilaginales</taxon>
        <taxon>Ustilaginaceae</taxon>
        <taxon>Pseudozyma</taxon>
    </lineage>
</organism>
<evidence type="ECO:0000256" key="1">
    <source>
        <dbReference type="SAM" id="MobiDB-lite"/>
    </source>
</evidence>
<gene>
    <name evidence="2" type="ORF">PFL1_03271</name>
</gene>
<feature type="region of interest" description="Disordered" evidence="1">
    <location>
        <begin position="81"/>
        <end position="126"/>
    </location>
</feature>